<dbReference type="InterPro" id="IPR046865">
    <property type="entry name" value="FapA_b_solenoid"/>
</dbReference>
<dbReference type="InterPro" id="IPR036145">
    <property type="entry name" value="MinC_C_sf"/>
</dbReference>
<evidence type="ECO:0000313" key="4">
    <source>
        <dbReference type="Proteomes" id="UP000199228"/>
    </source>
</evidence>
<dbReference type="OrthoDB" id="9760122at2"/>
<evidence type="ECO:0000313" key="3">
    <source>
        <dbReference type="EMBL" id="SDB06073.1"/>
    </source>
</evidence>
<dbReference type="PANTHER" id="PTHR38032:SF1">
    <property type="entry name" value="RNA-BINDING PROTEIN KHPB N-TERMINAL DOMAIN-CONTAINING PROTEIN"/>
    <property type="match status" value="1"/>
</dbReference>
<dbReference type="STRING" id="1732.SAMN02910417_00419"/>
<keyword evidence="4" id="KW-1185">Reference proteome</keyword>
<feature type="coiled-coil region" evidence="1">
    <location>
        <begin position="341"/>
        <end position="371"/>
    </location>
</feature>
<dbReference type="GO" id="GO:0000902">
    <property type="term" value="P:cell morphogenesis"/>
    <property type="evidence" value="ECO:0007669"/>
    <property type="project" value="InterPro"/>
</dbReference>
<dbReference type="Pfam" id="PF20250">
    <property type="entry name" value="FapA_N"/>
    <property type="match status" value="1"/>
</dbReference>
<dbReference type="PANTHER" id="PTHR38032">
    <property type="entry name" value="POLYMERASE-RELATED"/>
    <property type="match status" value="1"/>
</dbReference>
<dbReference type="AlphaFoldDB" id="A0A1G6ADD1"/>
<reference evidence="3 4" key="1">
    <citation type="submission" date="2016-10" db="EMBL/GenBank/DDBJ databases">
        <authorList>
            <person name="de Groot N.N."/>
        </authorList>
    </citation>
    <scope>NUCLEOTIDE SEQUENCE [LARGE SCALE GENOMIC DNA]</scope>
    <source>
        <strain evidence="3 4">DSM 3217</strain>
    </source>
</reference>
<dbReference type="Proteomes" id="UP000199228">
    <property type="component" value="Unassembled WGS sequence"/>
</dbReference>
<dbReference type="InterPro" id="IPR005646">
    <property type="entry name" value="FapA"/>
</dbReference>
<gene>
    <name evidence="3" type="ORF">SAMN02910417_00419</name>
</gene>
<feature type="domain" description="Flagellar Assembly Protein A N-terminal region" evidence="2">
    <location>
        <begin position="10"/>
        <end position="177"/>
    </location>
</feature>
<dbReference type="EMBL" id="FMXR01000005">
    <property type="protein sequence ID" value="SDB06073.1"/>
    <property type="molecule type" value="Genomic_DNA"/>
</dbReference>
<dbReference type="Pfam" id="PF03961">
    <property type="entry name" value="FapA"/>
    <property type="match status" value="1"/>
</dbReference>
<proteinExistence type="predicted"/>
<name>A0A1G6ADD1_EUBOX</name>
<evidence type="ECO:0000256" key="1">
    <source>
        <dbReference type="SAM" id="Coils"/>
    </source>
</evidence>
<dbReference type="RefSeq" id="WP_090171702.1">
    <property type="nucleotide sequence ID" value="NZ_FMXR01000005.1"/>
</dbReference>
<dbReference type="SUPFAM" id="SSF63848">
    <property type="entry name" value="Cell-division inhibitor MinC, C-terminal domain"/>
    <property type="match status" value="1"/>
</dbReference>
<sequence length="467" mass="51176">MATRLVKPVVGVTYDDMEAYMQLPPPALGEPAYTIEELRSFLHAAGIVFGIDEEILRAVIEKEMYGVRLTVARGKPVVEGKDGYFVYKFKQELNRTPKENDDGSVDYWDVSLIEAVVQGQEIVHYYPAVQGKEGITVKGARIAPKICKELPPLKGKGFVRTQDNLSYISQYDGKVEMRRDRITILPVHEIFGNVDVISGNINFSGDVIIHGNVCTGAAVIATESVTVDGIVEGATIEAGKDIVVRNGVKGGHVGRIISKGNVYAKFMEYVSVEADGNIESDSMIDCTIRAGEKVVLTGRHGAVIGGHVTALAGIDAVNIGNETEVETYVGVGVESEILGQIAALQAKIASTEQELDKINQALNAFEEYEKKHGVSMREDPRRMQLLRAKIRDTSVIAAERAKLRQCNDTMAKGASALINITAALYPRVMVRIDEIKTKIKQKEVYCRLVRRGDKIVLERLGSGRQIS</sequence>
<protein>
    <recommendedName>
        <fullName evidence="2">Flagellar Assembly Protein A N-terminal region domain-containing protein</fullName>
    </recommendedName>
</protein>
<evidence type="ECO:0000259" key="2">
    <source>
        <dbReference type="Pfam" id="PF20250"/>
    </source>
</evidence>
<dbReference type="InterPro" id="IPR046866">
    <property type="entry name" value="FapA_N"/>
</dbReference>
<organism evidence="3 4">
    <name type="scientific">Eubacterium oxidoreducens</name>
    <dbReference type="NCBI Taxonomy" id="1732"/>
    <lineage>
        <taxon>Bacteria</taxon>
        <taxon>Bacillati</taxon>
        <taxon>Bacillota</taxon>
        <taxon>Clostridia</taxon>
        <taxon>Eubacteriales</taxon>
        <taxon>Eubacteriaceae</taxon>
        <taxon>Eubacterium</taxon>
    </lineage>
</organism>
<accession>A0A1G6ADD1</accession>
<keyword evidence="1" id="KW-0175">Coiled coil</keyword>